<dbReference type="AlphaFoldDB" id="A0A846YCQ1"/>
<dbReference type="Pfam" id="PF06441">
    <property type="entry name" value="EHN"/>
    <property type="match status" value="1"/>
</dbReference>
<evidence type="ECO:0000256" key="3">
    <source>
        <dbReference type="ARBA" id="ARBA00022801"/>
    </source>
</evidence>
<sequence>MEQQGENVGVRSFAVDVPQARLEALERLIAAAPIGYAPSDDADWRYGTDAAALTRLRDHWLTSYDWREHERALNSHPQFVARVGGIDVHFYHVRAEGGSGLPLILTHGWPGSVVEFLEVIPLLVARGHDVVVPSLPGYGFSGRPPRPIGPRRVAGMWRELMTEVLGYERFGAQGGDWGAMVTRALAHDHADVVAAAHVNILFGASCDDGSEEYRTWKRDHARIMARESAYMREQSTEPQTIGLALASSPVAFACWVMEKLHRWSGGRGELEQKFGLDAVITNVMTYVATDSVQSAIWMYRGVVEEEQFDERSPVPLGFANYPDELFRPPPRSAVERGLGVVRWTDMPSGGHFAAWEEPADFAEEVGTFFARWR</sequence>
<dbReference type="PANTHER" id="PTHR21661:SF35">
    <property type="entry name" value="EPOXIDE HYDROLASE"/>
    <property type="match status" value="1"/>
</dbReference>
<dbReference type="PIRSF" id="PIRSF001112">
    <property type="entry name" value="Epoxide_hydrolase"/>
    <property type="match status" value="1"/>
</dbReference>
<dbReference type="SUPFAM" id="SSF53474">
    <property type="entry name" value="alpha/beta-Hydrolases"/>
    <property type="match status" value="1"/>
</dbReference>
<dbReference type="InterPro" id="IPR000639">
    <property type="entry name" value="Epox_hydrolase-like"/>
</dbReference>
<feature type="active site" description="Proton acceptor" evidence="4">
    <location>
        <position position="351"/>
    </location>
</feature>
<proteinExistence type="inferred from homology"/>
<organism evidence="6 7">
    <name type="scientific">Nocardia flavorosea</name>
    <dbReference type="NCBI Taxonomy" id="53429"/>
    <lineage>
        <taxon>Bacteria</taxon>
        <taxon>Bacillati</taxon>
        <taxon>Actinomycetota</taxon>
        <taxon>Actinomycetes</taxon>
        <taxon>Mycobacteriales</taxon>
        <taxon>Nocardiaceae</taxon>
        <taxon>Nocardia</taxon>
    </lineage>
</organism>
<name>A0A846YCQ1_9NOCA</name>
<dbReference type="Gene3D" id="3.40.50.1820">
    <property type="entry name" value="alpha/beta hydrolase"/>
    <property type="match status" value="1"/>
</dbReference>
<feature type="active site" description="Nucleophile" evidence="4">
    <location>
        <position position="176"/>
    </location>
</feature>
<dbReference type="InterPro" id="IPR010497">
    <property type="entry name" value="Epoxide_hydro_N"/>
</dbReference>
<dbReference type="GO" id="GO:0004301">
    <property type="term" value="F:epoxide hydrolase activity"/>
    <property type="evidence" value="ECO:0007669"/>
    <property type="project" value="TreeGrafter"/>
</dbReference>
<dbReference type="InterPro" id="IPR029058">
    <property type="entry name" value="AB_hydrolase_fold"/>
</dbReference>
<keyword evidence="7" id="KW-1185">Reference proteome</keyword>
<comment type="similarity">
    <text evidence="1">Belongs to the peptidase S33 family.</text>
</comment>
<evidence type="ECO:0000256" key="1">
    <source>
        <dbReference type="ARBA" id="ARBA00010088"/>
    </source>
</evidence>
<dbReference type="GO" id="GO:0097176">
    <property type="term" value="P:epoxide metabolic process"/>
    <property type="evidence" value="ECO:0007669"/>
    <property type="project" value="TreeGrafter"/>
</dbReference>
<dbReference type="InterPro" id="IPR016292">
    <property type="entry name" value="Epoxide_hydrolase"/>
</dbReference>
<keyword evidence="2" id="KW-0058">Aromatic hydrocarbons catabolism</keyword>
<dbReference type="PRINTS" id="PR00412">
    <property type="entry name" value="EPOXHYDRLASE"/>
</dbReference>
<feature type="domain" description="Epoxide hydrolase N-terminal" evidence="5">
    <location>
        <begin position="11"/>
        <end position="116"/>
    </location>
</feature>
<dbReference type="RefSeq" id="WP_062971180.1">
    <property type="nucleotide sequence ID" value="NZ_JAAXOT010000001.1"/>
</dbReference>
<accession>A0A846YCQ1</accession>
<feature type="active site" description="Proton donor" evidence="4">
    <location>
        <position position="299"/>
    </location>
</feature>
<evidence type="ECO:0000256" key="4">
    <source>
        <dbReference type="PIRSR" id="PIRSR001112-1"/>
    </source>
</evidence>
<gene>
    <name evidence="6" type="ORF">HGA15_00135</name>
</gene>
<comment type="caution">
    <text evidence="6">The sequence shown here is derived from an EMBL/GenBank/DDBJ whole genome shotgun (WGS) entry which is preliminary data.</text>
</comment>
<dbReference type="Proteomes" id="UP000570678">
    <property type="component" value="Unassembled WGS sequence"/>
</dbReference>
<dbReference type="EMBL" id="JAAXOT010000001">
    <property type="protein sequence ID" value="NKY54589.1"/>
    <property type="molecule type" value="Genomic_DNA"/>
</dbReference>
<keyword evidence="3 6" id="KW-0378">Hydrolase</keyword>
<protein>
    <submittedName>
        <fullName evidence="6">Epoxide hydrolase</fullName>
    </submittedName>
</protein>
<evidence type="ECO:0000259" key="5">
    <source>
        <dbReference type="Pfam" id="PF06441"/>
    </source>
</evidence>
<reference evidence="6 7" key="1">
    <citation type="submission" date="2020-04" db="EMBL/GenBank/DDBJ databases">
        <title>MicrobeNet Type strains.</title>
        <authorList>
            <person name="Nicholson A.C."/>
        </authorList>
    </citation>
    <scope>NUCLEOTIDE SEQUENCE [LARGE SCALE GENOMIC DNA]</scope>
    <source>
        <strain evidence="6 7">JCM 3332</strain>
    </source>
</reference>
<evidence type="ECO:0000313" key="7">
    <source>
        <dbReference type="Proteomes" id="UP000570678"/>
    </source>
</evidence>
<dbReference type="PANTHER" id="PTHR21661">
    <property type="entry name" value="EPOXIDE HYDROLASE 1-RELATED"/>
    <property type="match status" value="1"/>
</dbReference>
<evidence type="ECO:0000256" key="2">
    <source>
        <dbReference type="ARBA" id="ARBA00022797"/>
    </source>
</evidence>
<evidence type="ECO:0000313" key="6">
    <source>
        <dbReference type="EMBL" id="NKY54589.1"/>
    </source>
</evidence>